<dbReference type="SUPFAM" id="SSF161098">
    <property type="entry name" value="MetI-like"/>
    <property type="match status" value="1"/>
</dbReference>
<feature type="transmembrane region" description="Helical" evidence="9">
    <location>
        <begin position="271"/>
        <end position="296"/>
    </location>
</feature>
<dbReference type="EMBL" id="MWWQ01000001">
    <property type="protein sequence ID" value="OZG54011.1"/>
    <property type="molecule type" value="Genomic_DNA"/>
</dbReference>
<dbReference type="InterPro" id="IPR000515">
    <property type="entry name" value="MetI-like"/>
</dbReference>
<dbReference type="GO" id="GO:0042956">
    <property type="term" value="P:maltodextrin transmembrane transport"/>
    <property type="evidence" value="ECO:0007669"/>
    <property type="project" value="TreeGrafter"/>
</dbReference>
<comment type="function">
    <text evidence="10">Part of the ABC transporter complex MalEFGK involved in maltose/maltodextrin import. Probably responsible for the translocation of the substrate across the membrane.</text>
</comment>
<comment type="similarity">
    <text evidence="2 10">Belongs to the binding-protein-dependent transport system permease family. MalFG subfamily.</text>
</comment>
<proteinExistence type="inferred from homology"/>
<feature type="transmembrane region" description="Helical" evidence="9">
    <location>
        <begin position="62"/>
        <end position="83"/>
    </location>
</feature>
<dbReference type="Gene3D" id="1.10.3720.10">
    <property type="entry name" value="MetI-like"/>
    <property type="match status" value="1"/>
</dbReference>
<evidence type="ECO:0000256" key="6">
    <source>
        <dbReference type="ARBA" id="ARBA00022692"/>
    </source>
</evidence>
<evidence type="ECO:0000256" key="4">
    <source>
        <dbReference type="ARBA" id="ARBA00022475"/>
    </source>
</evidence>
<evidence type="ECO:0000313" key="13">
    <source>
        <dbReference type="Proteomes" id="UP000216454"/>
    </source>
</evidence>
<keyword evidence="8 9" id="KW-0472">Membrane</keyword>
<feature type="transmembrane region" description="Helical" evidence="9">
    <location>
        <begin position="436"/>
        <end position="458"/>
    </location>
</feature>
<comment type="subcellular location">
    <subcellularLocation>
        <location evidence="1 9">Cell membrane</location>
        <topology evidence="1 9">Multi-pass membrane protein</topology>
    </subcellularLocation>
</comment>
<evidence type="ECO:0000256" key="1">
    <source>
        <dbReference type="ARBA" id="ARBA00004651"/>
    </source>
</evidence>
<dbReference type="GO" id="GO:0015423">
    <property type="term" value="F:ABC-type maltose transporter activity"/>
    <property type="evidence" value="ECO:0007669"/>
    <property type="project" value="TreeGrafter"/>
</dbReference>
<feature type="transmembrane region" description="Helical" evidence="9">
    <location>
        <begin position="232"/>
        <end position="259"/>
    </location>
</feature>
<evidence type="ECO:0000256" key="3">
    <source>
        <dbReference type="ARBA" id="ARBA00022448"/>
    </source>
</evidence>
<dbReference type="PANTHER" id="PTHR47314">
    <property type="entry name" value="MALTOSE/MALTODEXTRIN TRANSPORT SYSTEM PERMEASE PROTEIN MALF"/>
    <property type="match status" value="1"/>
</dbReference>
<protein>
    <recommendedName>
        <fullName evidence="10">Maltose/maltodextrin transport system permease protein</fullName>
    </recommendedName>
</protein>
<sequence length="471" mass="52556">MATTSKHVEAKKRKTKKVGADYVAPAPWTVKHAFQKGDVFTRLSCVIFGLSNLARKQIIKGILFLAIEILYIIYMVNTGALALDKLFTHLQGTKSEQRFSASGIPLAPAPEEYSVTILLYGVAALFITAAFVWFWTVNMRAAYKAQYLKETTGHAPSFLDDVMDLKDGRAYVSMLFLPTLGILIFTILPLLFMISMAFTSYDSAHPSHFDWVGFANFKEVVSNDGGTVNGQLFLSVLLWTLIWAFFATFLNYFLGMFLAMVINRKTTRGKMFWRGVFSMSIAVPQFVSLLVMNTMLQPTGAVNRLLQSWGWISGPLPFFTNATWARVTVIVINLWVGIPFTIMQVTGILQNIPADLYEAAELDGANWWQQFCNITMPYMIFVTTPYLITTFTGNVNNFNVIYLLSGGDPTPVGASAGKTDLLITWLYKLTVDKGDYNSGAVIGIFTFIVLAVVALLTYRSSGSYKNEEGFR</sequence>
<evidence type="ECO:0000256" key="9">
    <source>
        <dbReference type="RuleBase" id="RU363032"/>
    </source>
</evidence>
<dbReference type="AlphaFoldDB" id="A0A261F4I8"/>
<evidence type="ECO:0000256" key="2">
    <source>
        <dbReference type="ARBA" id="ARBA00009047"/>
    </source>
</evidence>
<comment type="caution">
    <text evidence="12">The sequence shown here is derived from an EMBL/GenBank/DDBJ whole genome shotgun (WGS) entry which is preliminary data.</text>
</comment>
<evidence type="ECO:0000259" key="11">
    <source>
        <dbReference type="PROSITE" id="PS50928"/>
    </source>
</evidence>
<evidence type="ECO:0000256" key="7">
    <source>
        <dbReference type="ARBA" id="ARBA00022989"/>
    </source>
</evidence>
<keyword evidence="13" id="KW-1185">Reference proteome</keyword>
<accession>A0A261F4I8</accession>
<gene>
    <name evidence="12" type="ORF">PSSU_0114</name>
</gene>
<dbReference type="Pfam" id="PF00528">
    <property type="entry name" value="BPD_transp_1"/>
    <property type="match status" value="1"/>
</dbReference>
<keyword evidence="4 10" id="KW-1003">Cell membrane</keyword>
<dbReference type="PANTHER" id="PTHR47314:SF1">
    <property type="entry name" value="MALTOSE_MALTODEXTRIN TRANSPORT SYSTEM PERMEASE PROTEIN MALF"/>
    <property type="match status" value="1"/>
</dbReference>
<keyword evidence="6 9" id="KW-0812">Transmembrane</keyword>
<dbReference type="RefSeq" id="WP_094690457.1">
    <property type="nucleotide sequence ID" value="NZ_MWWQ01000001.1"/>
</dbReference>
<evidence type="ECO:0000256" key="10">
    <source>
        <dbReference type="RuleBase" id="RU367050"/>
    </source>
</evidence>
<evidence type="ECO:0000256" key="8">
    <source>
        <dbReference type="ARBA" id="ARBA00023136"/>
    </source>
</evidence>
<dbReference type="InterPro" id="IPR035906">
    <property type="entry name" value="MetI-like_sf"/>
</dbReference>
<feature type="transmembrane region" description="Helical" evidence="9">
    <location>
        <begin position="117"/>
        <end position="137"/>
    </location>
</feature>
<evidence type="ECO:0000256" key="5">
    <source>
        <dbReference type="ARBA" id="ARBA00022597"/>
    </source>
</evidence>
<reference evidence="12 13" key="1">
    <citation type="journal article" date="2017" name="BMC Genomics">
        <title>Comparative genomic and phylogenomic analyses of the Bifidobacteriaceae family.</title>
        <authorList>
            <person name="Lugli G.A."/>
            <person name="Milani C."/>
            <person name="Turroni F."/>
            <person name="Duranti S."/>
            <person name="Mancabelli L."/>
            <person name="Mangifesta M."/>
            <person name="Ferrario C."/>
            <person name="Modesto M."/>
            <person name="Mattarelli P."/>
            <person name="Jiri K."/>
            <person name="van Sinderen D."/>
            <person name="Ventura M."/>
        </authorList>
    </citation>
    <scope>NUCLEOTIDE SEQUENCE [LARGE SCALE GENOMIC DNA]</scope>
    <source>
        <strain evidence="12 13">DSM 24744</strain>
    </source>
</reference>
<keyword evidence="5 10" id="KW-0762">Sugar transport</keyword>
<dbReference type="CDD" id="cd06261">
    <property type="entry name" value="TM_PBP2"/>
    <property type="match status" value="1"/>
</dbReference>
<dbReference type="Proteomes" id="UP000216454">
    <property type="component" value="Unassembled WGS sequence"/>
</dbReference>
<dbReference type="GO" id="GO:1990060">
    <property type="term" value="C:maltose transport complex"/>
    <property type="evidence" value="ECO:0007669"/>
    <property type="project" value="TreeGrafter"/>
</dbReference>
<feature type="transmembrane region" description="Helical" evidence="9">
    <location>
        <begin position="175"/>
        <end position="198"/>
    </location>
</feature>
<name>A0A261F4I8_9BIFI</name>
<feature type="domain" description="ABC transmembrane type-1" evidence="11">
    <location>
        <begin position="237"/>
        <end position="457"/>
    </location>
</feature>
<dbReference type="OrthoDB" id="3810889at2"/>
<keyword evidence="3 9" id="KW-0813">Transport</keyword>
<organism evidence="12 13">
    <name type="scientific">Pseudoscardovia suis</name>
    <dbReference type="NCBI Taxonomy" id="987063"/>
    <lineage>
        <taxon>Bacteria</taxon>
        <taxon>Bacillati</taxon>
        <taxon>Actinomycetota</taxon>
        <taxon>Actinomycetes</taxon>
        <taxon>Bifidobacteriales</taxon>
        <taxon>Bifidobacteriaceae</taxon>
        <taxon>Pseudoscardovia</taxon>
    </lineage>
</organism>
<dbReference type="PROSITE" id="PS50928">
    <property type="entry name" value="ABC_TM1"/>
    <property type="match status" value="1"/>
</dbReference>
<keyword evidence="7 9" id="KW-1133">Transmembrane helix</keyword>
<comment type="caution">
    <text evidence="10">Lacks conserved residue(s) required for the propagation of feature annotation.</text>
</comment>
<evidence type="ECO:0000313" key="12">
    <source>
        <dbReference type="EMBL" id="OZG54011.1"/>
    </source>
</evidence>